<protein>
    <submittedName>
        <fullName evidence="1">Uncharacterized protein</fullName>
    </submittedName>
</protein>
<proteinExistence type="predicted"/>
<dbReference type="Proteomes" id="UP001497444">
    <property type="component" value="Chromosome 13"/>
</dbReference>
<evidence type="ECO:0000313" key="1">
    <source>
        <dbReference type="EMBL" id="CAK9261288.1"/>
    </source>
</evidence>
<sequence>MHFTQLSSTALARSGPRGPGLDDYSLTSWMRNTWSTLHLSPLRVTYPRCRCWTPQVSHVSLGREICMGRRDTVKICGHVQVVKNWSMVSLSMEAPLHGHWSVYQEFRSAYQLQKPHVTMKFFDCHAVDME</sequence>
<keyword evidence="2" id="KW-1185">Reference proteome</keyword>
<reference evidence="1" key="1">
    <citation type="submission" date="2024-02" db="EMBL/GenBank/DDBJ databases">
        <authorList>
            <consortium name="ELIXIR-Norway"/>
            <consortium name="Elixir Norway"/>
        </authorList>
    </citation>
    <scope>NUCLEOTIDE SEQUENCE</scope>
</reference>
<evidence type="ECO:0000313" key="2">
    <source>
        <dbReference type="Proteomes" id="UP001497444"/>
    </source>
</evidence>
<organism evidence="1 2">
    <name type="scientific">Sphagnum jensenii</name>
    <dbReference type="NCBI Taxonomy" id="128206"/>
    <lineage>
        <taxon>Eukaryota</taxon>
        <taxon>Viridiplantae</taxon>
        <taxon>Streptophyta</taxon>
        <taxon>Embryophyta</taxon>
        <taxon>Bryophyta</taxon>
        <taxon>Sphagnophytina</taxon>
        <taxon>Sphagnopsida</taxon>
        <taxon>Sphagnales</taxon>
        <taxon>Sphagnaceae</taxon>
        <taxon>Sphagnum</taxon>
    </lineage>
</organism>
<gene>
    <name evidence="1" type="ORF">CSSPJE1EN1_LOCUS6766</name>
</gene>
<dbReference type="EMBL" id="OZ020108">
    <property type="protein sequence ID" value="CAK9261288.1"/>
    <property type="molecule type" value="Genomic_DNA"/>
</dbReference>
<name>A0ABP0W3D6_9BRYO</name>
<accession>A0ABP0W3D6</accession>